<dbReference type="GO" id="GO:0016646">
    <property type="term" value="F:oxidoreductase activity, acting on the CH-NH group of donors, NAD or NADP as acceptor"/>
    <property type="evidence" value="ECO:0007669"/>
    <property type="project" value="UniProtKB-ARBA"/>
</dbReference>
<dbReference type="GO" id="GO:0010181">
    <property type="term" value="F:FMN binding"/>
    <property type="evidence" value="ECO:0007669"/>
    <property type="project" value="InterPro"/>
</dbReference>
<sequence length="202" mass="22799">MIFDFQQTNPFDRYHLMTQTVTPRPIAWILTKNENQTYNLAPFSFFSIISPDPALLVVSIGNKSNNEQKDTKRNLIREQECVLHIPSLEQIHALNDSAATLEYGVSELDNADLNLTSFAPSLPRLKEAKVAMYCRLFELQNVGNSSFSACYLEVLNLHVDDEIIKQEGDRNIIDNAQLNPISRLGGSDYAVLGKTLTIKRPN</sequence>
<keyword evidence="3" id="KW-0288">FMN</keyword>
<feature type="domain" description="Flavin reductase like" evidence="5">
    <location>
        <begin position="19"/>
        <end position="173"/>
    </location>
</feature>
<dbReference type="STRING" id="1792290.MSP8886_02074"/>
<evidence type="ECO:0000256" key="4">
    <source>
        <dbReference type="ARBA" id="ARBA00038054"/>
    </source>
</evidence>
<dbReference type="Gene3D" id="2.30.110.10">
    <property type="entry name" value="Electron Transport, Fmn-binding Protein, Chain A"/>
    <property type="match status" value="1"/>
</dbReference>
<dbReference type="PANTHER" id="PTHR33798:SF5">
    <property type="entry name" value="FLAVIN REDUCTASE LIKE DOMAIN-CONTAINING PROTEIN"/>
    <property type="match status" value="1"/>
</dbReference>
<dbReference type="PANTHER" id="PTHR33798">
    <property type="entry name" value="FLAVOPROTEIN OXYGENASE"/>
    <property type="match status" value="1"/>
</dbReference>
<comment type="similarity">
    <text evidence="4">Belongs to the flavoredoxin family.</text>
</comment>
<dbReference type="SMART" id="SM00903">
    <property type="entry name" value="Flavin_Reduct"/>
    <property type="match status" value="1"/>
</dbReference>
<evidence type="ECO:0000313" key="6">
    <source>
        <dbReference type="EMBL" id="SBS31341.1"/>
    </source>
</evidence>
<dbReference type="EMBL" id="FLOB01000004">
    <property type="protein sequence ID" value="SBS31341.1"/>
    <property type="molecule type" value="Genomic_DNA"/>
</dbReference>
<evidence type="ECO:0000256" key="3">
    <source>
        <dbReference type="ARBA" id="ARBA00022643"/>
    </source>
</evidence>
<evidence type="ECO:0000256" key="2">
    <source>
        <dbReference type="ARBA" id="ARBA00022630"/>
    </source>
</evidence>
<keyword evidence="7" id="KW-1185">Reference proteome</keyword>
<name>A0A1A8TFM3_9GAMM</name>
<dbReference type="OrthoDB" id="9794638at2"/>
<evidence type="ECO:0000259" key="5">
    <source>
        <dbReference type="SMART" id="SM00903"/>
    </source>
</evidence>
<dbReference type="InterPro" id="IPR012349">
    <property type="entry name" value="Split_barrel_FMN-bd"/>
</dbReference>
<protein>
    <submittedName>
        <fullName evidence="6">Flavin reductase like domain protein</fullName>
    </submittedName>
</protein>
<dbReference type="InterPro" id="IPR002563">
    <property type="entry name" value="Flavin_Rdtase-like_dom"/>
</dbReference>
<dbReference type="AlphaFoldDB" id="A0A1A8TFM3"/>
<comment type="cofactor">
    <cofactor evidence="1">
        <name>FMN</name>
        <dbReference type="ChEBI" id="CHEBI:58210"/>
    </cofactor>
</comment>
<dbReference type="Pfam" id="PF01613">
    <property type="entry name" value="Flavin_Reduct"/>
    <property type="match status" value="1"/>
</dbReference>
<evidence type="ECO:0000313" key="7">
    <source>
        <dbReference type="Proteomes" id="UP000092544"/>
    </source>
</evidence>
<dbReference type="Proteomes" id="UP000092544">
    <property type="component" value="Unassembled WGS sequence"/>
</dbReference>
<keyword evidence="2" id="KW-0285">Flavoprotein</keyword>
<accession>A0A1A8TFM3</accession>
<dbReference type="SUPFAM" id="SSF50475">
    <property type="entry name" value="FMN-binding split barrel"/>
    <property type="match status" value="1"/>
</dbReference>
<reference evidence="6 7" key="1">
    <citation type="submission" date="2016-06" db="EMBL/GenBank/DDBJ databases">
        <authorList>
            <person name="Kjaerup R.B."/>
            <person name="Dalgaard T.S."/>
            <person name="Juul-Madsen H.R."/>
        </authorList>
    </citation>
    <scope>NUCLEOTIDE SEQUENCE [LARGE SCALE GENOMIC DNA]</scope>
    <source>
        <strain evidence="6 7">CECT 8886</strain>
    </source>
</reference>
<evidence type="ECO:0000256" key="1">
    <source>
        <dbReference type="ARBA" id="ARBA00001917"/>
    </source>
</evidence>
<proteinExistence type="inferred from homology"/>
<organism evidence="6 7">
    <name type="scientific">Marinomonas spartinae</name>
    <dbReference type="NCBI Taxonomy" id="1792290"/>
    <lineage>
        <taxon>Bacteria</taxon>
        <taxon>Pseudomonadati</taxon>
        <taxon>Pseudomonadota</taxon>
        <taxon>Gammaproteobacteria</taxon>
        <taxon>Oceanospirillales</taxon>
        <taxon>Oceanospirillaceae</taxon>
        <taxon>Marinomonas</taxon>
    </lineage>
</organism>
<dbReference type="RefSeq" id="WP_067016049.1">
    <property type="nucleotide sequence ID" value="NZ_FLOB01000004.1"/>
</dbReference>
<gene>
    <name evidence="6" type="ORF">MSP8886_02074</name>
</gene>